<dbReference type="PANTHER" id="PTHR43520">
    <property type="entry name" value="ATP7, ISOFORM B"/>
    <property type="match status" value="1"/>
</dbReference>
<comment type="similarity">
    <text evidence="2 21">Belongs to the cation transport ATPase (P-type) (TC 3.A.3) family. Type IB subfamily.</text>
</comment>
<dbReference type="SUPFAM" id="SSF81665">
    <property type="entry name" value="Calcium ATPase, transmembrane domain M"/>
    <property type="match status" value="1"/>
</dbReference>
<dbReference type="InterPro" id="IPR018303">
    <property type="entry name" value="ATPase_P-typ_P_site"/>
</dbReference>
<comment type="catalytic activity">
    <reaction evidence="20">
        <text>Cu(+)(in) + ATP + H2O = Cu(+)(out) + ADP + phosphate + H(+)</text>
        <dbReference type="Rhea" id="RHEA:25792"/>
        <dbReference type="ChEBI" id="CHEBI:15377"/>
        <dbReference type="ChEBI" id="CHEBI:15378"/>
        <dbReference type="ChEBI" id="CHEBI:30616"/>
        <dbReference type="ChEBI" id="CHEBI:43474"/>
        <dbReference type="ChEBI" id="CHEBI:49552"/>
        <dbReference type="ChEBI" id="CHEBI:456216"/>
        <dbReference type="EC" id="7.2.2.8"/>
    </reaction>
</comment>
<evidence type="ECO:0000256" key="7">
    <source>
        <dbReference type="ARBA" id="ARBA00022723"/>
    </source>
</evidence>
<evidence type="ECO:0000256" key="13">
    <source>
        <dbReference type="ARBA" id="ARBA00022967"/>
    </source>
</evidence>
<comment type="caution">
    <text evidence="23">The sequence shown here is derived from an EMBL/GenBank/DDBJ whole genome shotgun (WGS) entry which is preliminary data.</text>
</comment>
<dbReference type="InterPro" id="IPR044492">
    <property type="entry name" value="P_typ_ATPase_HD_dom"/>
</dbReference>
<dbReference type="SUPFAM" id="SSF81653">
    <property type="entry name" value="Calcium ATPase, transduction domain A"/>
    <property type="match status" value="1"/>
</dbReference>
<evidence type="ECO:0000256" key="3">
    <source>
        <dbReference type="ARBA" id="ARBA00012517"/>
    </source>
</evidence>
<dbReference type="PRINTS" id="PR00943">
    <property type="entry name" value="CUATPASE"/>
</dbReference>
<dbReference type="InterPro" id="IPR036163">
    <property type="entry name" value="HMA_dom_sf"/>
</dbReference>
<dbReference type="InterPro" id="IPR017969">
    <property type="entry name" value="Heavy-metal-associated_CS"/>
</dbReference>
<dbReference type="PROSITE" id="PS00154">
    <property type="entry name" value="ATPASE_E1_E2"/>
    <property type="match status" value="1"/>
</dbReference>
<dbReference type="NCBIfam" id="TIGR01494">
    <property type="entry name" value="ATPase_P-type"/>
    <property type="match status" value="1"/>
</dbReference>
<dbReference type="SUPFAM" id="SSF55008">
    <property type="entry name" value="HMA, heavy metal-associated domain"/>
    <property type="match status" value="3"/>
</dbReference>
<dbReference type="InterPro" id="IPR036412">
    <property type="entry name" value="HAD-like_sf"/>
</dbReference>
<dbReference type="SUPFAM" id="SSF56784">
    <property type="entry name" value="HAD-like"/>
    <property type="match status" value="1"/>
</dbReference>
<feature type="domain" description="HMA" evidence="22">
    <location>
        <begin position="787"/>
        <end position="851"/>
    </location>
</feature>
<dbReference type="Pfam" id="PF00403">
    <property type="entry name" value="HMA"/>
    <property type="match status" value="3"/>
</dbReference>
<dbReference type="NCBIfam" id="TIGR01511">
    <property type="entry name" value="ATPase-IB1_Cu"/>
    <property type="match status" value="1"/>
</dbReference>
<dbReference type="Gene3D" id="2.70.150.10">
    <property type="entry name" value="Calcium-transporting ATPase, cytoplasmic transduction domain A"/>
    <property type="match status" value="1"/>
</dbReference>
<evidence type="ECO:0000256" key="8">
    <source>
        <dbReference type="ARBA" id="ARBA00022737"/>
    </source>
</evidence>
<dbReference type="PROSITE" id="PS01047">
    <property type="entry name" value="HMA_1"/>
    <property type="match status" value="2"/>
</dbReference>
<dbReference type="Gene3D" id="3.40.1110.10">
    <property type="entry name" value="Calcium-transporting ATPase, cytoplasmic domain N"/>
    <property type="match status" value="1"/>
</dbReference>
<evidence type="ECO:0000256" key="5">
    <source>
        <dbReference type="ARBA" id="ARBA00022448"/>
    </source>
</evidence>
<feature type="transmembrane region" description="Helical" evidence="21">
    <location>
        <begin position="721"/>
        <end position="740"/>
    </location>
</feature>
<evidence type="ECO:0000256" key="18">
    <source>
        <dbReference type="ARBA" id="ARBA00029719"/>
    </source>
</evidence>
<dbReference type="PRINTS" id="PR00119">
    <property type="entry name" value="CATATPASE"/>
</dbReference>
<dbReference type="NCBIfam" id="TIGR00003">
    <property type="entry name" value="copper ion binding protein"/>
    <property type="match status" value="3"/>
</dbReference>
<dbReference type="InterPro" id="IPR023298">
    <property type="entry name" value="ATPase_P-typ_TM_dom_sf"/>
</dbReference>
<feature type="transmembrane region" description="Helical" evidence="21">
    <location>
        <begin position="353"/>
        <end position="373"/>
    </location>
</feature>
<dbReference type="InterPro" id="IPR023214">
    <property type="entry name" value="HAD_sf"/>
</dbReference>
<keyword evidence="17 21" id="KW-0472">Membrane</keyword>
<dbReference type="InterPro" id="IPR059000">
    <property type="entry name" value="ATPase_P-type_domA"/>
</dbReference>
<evidence type="ECO:0000256" key="9">
    <source>
        <dbReference type="ARBA" id="ARBA00022741"/>
    </source>
</evidence>
<dbReference type="SFLD" id="SFLDS00003">
    <property type="entry name" value="Haloacid_Dehalogenase"/>
    <property type="match status" value="1"/>
</dbReference>
<dbReference type="InterPro" id="IPR008250">
    <property type="entry name" value="ATPase_P-typ_transduc_dom_A_sf"/>
</dbReference>
<comment type="subcellular location">
    <subcellularLocation>
        <location evidence="21">Cell membrane</location>
    </subcellularLocation>
    <subcellularLocation>
        <location evidence="1">Endomembrane system</location>
        <topology evidence="1">Multi-pass membrane protein</topology>
    </subcellularLocation>
</comment>
<dbReference type="PANTHER" id="PTHR43520:SF8">
    <property type="entry name" value="P-TYPE CU(+) TRANSPORTER"/>
    <property type="match status" value="1"/>
</dbReference>
<evidence type="ECO:0000256" key="14">
    <source>
        <dbReference type="ARBA" id="ARBA00022989"/>
    </source>
</evidence>
<evidence type="ECO:0000259" key="22">
    <source>
        <dbReference type="PROSITE" id="PS50846"/>
    </source>
</evidence>
<evidence type="ECO:0000256" key="1">
    <source>
        <dbReference type="ARBA" id="ARBA00004127"/>
    </source>
</evidence>
<accession>A0ABV1IZY6</accession>
<dbReference type="InterPro" id="IPR006122">
    <property type="entry name" value="HMA_Cu_ion-bd"/>
</dbReference>
<keyword evidence="13" id="KW-1278">Translocase</keyword>
<evidence type="ECO:0000256" key="19">
    <source>
        <dbReference type="ARBA" id="ARBA00033239"/>
    </source>
</evidence>
<feature type="domain" description="HMA" evidence="22">
    <location>
        <begin position="1"/>
        <end position="67"/>
    </location>
</feature>
<keyword evidence="15" id="KW-0186">Copper</keyword>
<dbReference type="Gene3D" id="3.30.70.100">
    <property type="match status" value="3"/>
</dbReference>
<feature type="transmembrane region" description="Helical" evidence="21">
    <location>
        <begin position="385"/>
        <end position="409"/>
    </location>
</feature>
<dbReference type="InterPro" id="IPR001757">
    <property type="entry name" value="P_typ_ATPase"/>
</dbReference>
<dbReference type="Pfam" id="PF00122">
    <property type="entry name" value="E1-E2_ATPase"/>
    <property type="match status" value="1"/>
</dbReference>
<keyword evidence="6 21" id="KW-0812">Transmembrane</keyword>
<evidence type="ECO:0000256" key="20">
    <source>
        <dbReference type="ARBA" id="ARBA00049289"/>
    </source>
</evidence>
<name>A0ABV1IZY6_9FIRM</name>
<evidence type="ECO:0000256" key="21">
    <source>
        <dbReference type="RuleBase" id="RU362081"/>
    </source>
</evidence>
<keyword evidence="7 21" id="KW-0479">Metal-binding</keyword>
<evidence type="ECO:0000256" key="11">
    <source>
        <dbReference type="ARBA" id="ARBA00022840"/>
    </source>
</evidence>
<sequence length="927" mass="101196">MEKKFDVSGMTCAACVANVTRAVKKLDGVMDANVNLMTNSMKVSYDENKVNDNKIISAVEKIGYGAKVTGEKVSKENKKGDDREGHLKNRLIYSLVFMFILMYVSMGHMIHLPIPGIFHGREGAIIFAFTQFLLALPIVYINREFYISGFRGLKNRAPNMDSLVAIGSLAALVYGIFAIYMMAYGFGHGDMEIVDAYRTNLYFESSAMILTLITLGKYLEEKSKNKTRSSLSKLMDLAPKMATVIEEGEEVQKNIEDLRLGDVIIVRPGEAVAVDGKIIEGTSSLDESAVTGESIPVSKSVGDRVISASINTTGSFKFIAEKVGEDTTISQIIKLVDQANESKAPIAKLADKIAGIFVPAVLIISALTFIIWASLGYGFESALNFAISVLVISCPCALGLATPVSIMVATGKSADFGLLFKNAEVLENLHKVDAIVMDKTGTITEGMPKITDIVTDLDEDEFLKISASIEKNSQHPLATAILNYADEKNIKISNVNNFDSVSGRGLSADLDGRKYFAGNREFMEEEKIDLKDYERKAEKLAGEGKTSMYFANESEVIGIISVKDLPKESSKDAIALLKAMGKKIIMLTGDNKKTAEAIAREIGVDETFAGLLPDEKNKKIDDLQKSGDKVLMIGDGINDAPSLAKADIGMAIGHGTDVAIESSDVVLMRSDLLDVVSALELSSATIKNIKENLFWAFFYNTIGIPIAAGLLFPGFGIKLSPMFGAFAMSMSSVFVVNNALRLRRFKPRGINSLEGKNHENEKILHEEKNSKSIKNLHEENVKREEKNLTTIKVEGMTCGHCEKRVSEALEKTGKVKDVLANHEEGTVKFLDSGITAEEIKKAVEEAGYKIIKNKGEDSMEKILKVEGMSCMHCVAHVKEAIEKLEGVREADVKLEEKIAEVKMDKEVSDDALVKAVEGAGYSAKIEK</sequence>
<keyword evidence="11 21" id="KW-0067">ATP-binding</keyword>
<feature type="domain" description="HMA" evidence="22">
    <location>
        <begin position="859"/>
        <end position="924"/>
    </location>
</feature>
<evidence type="ECO:0000256" key="12">
    <source>
        <dbReference type="ARBA" id="ARBA00022842"/>
    </source>
</evidence>
<keyword evidence="10" id="KW-0187">Copper transport</keyword>
<dbReference type="RefSeq" id="WP_349188390.1">
    <property type="nucleotide sequence ID" value="NZ_JBBNPP010000004.1"/>
</dbReference>
<protein>
    <recommendedName>
        <fullName evidence="4">Copper-exporting P-type ATPase</fullName>
        <ecNumber evidence="3">7.2.2.8</ecNumber>
    </recommendedName>
    <alternativeName>
        <fullName evidence="18">Copper-exporting P-type ATPase A</fullName>
    </alternativeName>
    <alternativeName>
        <fullName evidence="19">Cu(+)-exporting ATPase</fullName>
    </alternativeName>
</protein>
<dbReference type="Pfam" id="PF00702">
    <property type="entry name" value="Hydrolase"/>
    <property type="match status" value="1"/>
</dbReference>
<keyword evidence="8" id="KW-0677">Repeat</keyword>
<feature type="transmembrane region" description="Helical" evidence="21">
    <location>
        <begin position="91"/>
        <end position="111"/>
    </location>
</feature>
<feature type="transmembrane region" description="Helical" evidence="21">
    <location>
        <begin position="201"/>
        <end position="219"/>
    </location>
</feature>
<evidence type="ECO:0000256" key="10">
    <source>
        <dbReference type="ARBA" id="ARBA00022796"/>
    </source>
</evidence>
<keyword evidence="14 21" id="KW-1133">Transmembrane helix</keyword>
<feature type="transmembrane region" description="Helical" evidence="21">
    <location>
        <begin position="123"/>
        <end position="141"/>
    </location>
</feature>
<evidence type="ECO:0000256" key="6">
    <source>
        <dbReference type="ARBA" id="ARBA00022692"/>
    </source>
</evidence>
<dbReference type="InterPro" id="IPR006121">
    <property type="entry name" value="HMA_dom"/>
</dbReference>
<organism evidence="23 24">
    <name type="scientific">Peptoniphilus senegalensis</name>
    <dbReference type="NCBI Taxonomy" id="1465757"/>
    <lineage>
        <taxon>Bacteria</taxon>
        <taxon>Bacillati</taxon>
        <taxon>Bacillota</taxon>
        <taxon>Tissierellia</taxon>
        <taxon>Tissierellales</taxon>
        <taxon>Peptoniphilaceae</taxon>
        <taxon>Peptoniphilus</taxon>
    </lineage>
</organism>
<dbReference type="CDD" id="cd02094">
    <property type="entry name" value="P-type_ATPase_Cu-like"/>
    <property type="match status" value="1"/>
</dbReference>
<dbReference type="SFLD" id="SFLDG00002">
    <property type="entry name" value="C1.7:_P-type_atpase_like"/>
    <property type="match status" value="1"/>
</dbReference>
<keyword evidence="21" id="KW-1003">Cell membrane</keyword>
<evidence type="ECO:0000313" key="23">
    <source>
        <dbReference type="EMBL" id="MEQ3346471.1"/>
    </source>
</evidence>
<evidence type="ECO:0000256" key="15">
    <source>
        <dbReference type="ARBA" id="ARBA00023008"/>
    </source>
</evidence>
<dbReference type="InterPro" id="IPR027256">
    <property type="entry name" value="P-typ_ATPase_IB"/>
</dbReference>
<gene>
    <name evidence="23" type="ORF">AAA073_03350</name>
</gene>
<keyword evidence="5" id="KW-0813">Transport</keyword>
<evidence type="ECO:0000256" key="4">
    <source>
        <dbReference type="ARBA" id="ARBA00015102"/>
    </source>
</evidence>
<evidence type="ECO:0000313" key="24">
    <source>
        <dbReference type="Proteomes" id="UP001491691"/>
    </source>
</evidence>
<dbReference type="EC" id="7.2.2.8" evidence="3"/>
<feature type="transmembrane region" description="Helical" evidence="21">
    <location>
        <begin position="693"/>
        <end position="715"/>
    </location>
</feature>
<dbReference type="NCBIfam" id="TIGR01525">
    <property type="entry name" value="ATPase-IB_hvy"/>
    <property type="match status" value="1"/>
</dbReference>
<dbReference type="PROSITE" id="PS50846">
    <property type="entry name" value="HMA_2"/>
    <property type="match status" value="3"/>
</dbReference>
<evidence type="ECO:0000256" key="16">
    <source>
        <dbReference type="ARBA" id="ARBA00023065"/>
    </source>
</evidence>
<keyword evidence="9 21" id="KW-0547">Nucleotide-binding</keyword>
<evidence type="ECO:0000256" key="17">
    <source>
        <dbReference type="ARBA" id="ARBA00023136"/>
    </source>
</evidence>
<proteinExistence type="inferred from homology"/>
<keyword evidence="12" id="KW-0460">Magnesium</keyword>
<dbReference type="CDD" id="cd00371">
    <property type="entry name" value="HMA"/>
    <property type="match status" value="3"/>
</dbReference>
<feature type="transmembrane region" description="Helical" evidence="21">
    <location>
        <begin position="162"/>
        <end position="181"/>
    </location>
</feature>
<keyword evidence="16" id="KW-0406">Ion transport</keyword>
<dbReference type="EMBL" id="JBBNPP010000004">
    <property type="protein sequence ID" value="MEQ3346471.1"/>
    <property type="molecule type" value="Genomic_DNA"/>
</dbReference>
<dbReference type="InterPro" id="IPR023299">
    <property type="entry name" value="ATPase_P-typ_cyto_dom_N"/>
</dbReference>
<reference evidence="23 24" key="1">
    <citation type="submission" date="2024-04" db="EMBL/GenBank/DDBJ databases">
        <title>Human intestinal bacterial collection.</title>
        <authorList>
            <person name="Pauvert C."/>
            <person name="Hitch T.C.A."/>
            <person name="Clavel T."/>
        </authorList>
    </citation>
    <scope>NUCLEOTIDE SEQUENCE [LARGE SCALE GENOMIC DNA]</scope>
    <source>
        <strain evidence="23 24">CLA-SR-H019</strain>
    </source>
</reference>
<keyword evidence="24" id="KW-1185">Reference proteome</keyword>
<evidence type="ECO:0000256" key="2">
    <source>
        <dbReference type="ARBA" id="ARBA00006024"/>
    </source>
</evidence>
<dbReference type="Gene3D" id="3.40.50.1000">
    <property type="entry name" value="HAD superfamily/HAD-like"/>
    <property type="match status" value="1"/>
</dbReference>
<dbReference type="Proteomes" id="UP001491691">
    <property type="component" value="Unassembled WGS sequence"/>
</dbReference>
<dbReference type="SFLD" id="SFLDF00027">
    <property type="entry name" value="p-type_atpase"/>
    <property type="match status" value="1"/>
</dbReference>